<protein>
    <recommendedName>
        <fullName evidence="3">DUF4815 domain-containing protein</fullName>
    </recommendedName>
</protein>
<accession>A0A1I7J3E6</accession>
<gene>
    <name evidence="1" type="ORF">SAMN05216552_101025</name>
</gene>
<evidence type="ECO:0000313" key="1">
    <source>
        <dbReference type="EMBL" id="SFU79670.1"/>
    </source>
</evidence>
<evidence type="ECO:0008006" key="3">
    <source>
        <dbReference type="Google" id="ProtNLM"/>
    </source>
</evidence>
<dbReference type="STRING" id="1035707.SAMN05216552_101025"/>
<organism evidence="1 2">
    <name type="scientific">Pseudoduganella namucuonensis</name>
    <dbReference type="NCBI Taxonomy" id="1035707"/>
    <lineage>
        <taxon>Bacteria</taxon>
        <taxon>Pseudomonadati</taxon>
        <taxon>Pseudomonadota</taxon>
        <taxon>Betaproteobacteria</taxon>
        <taxon>Burkholderiales</taxon>
        <taxon>Oxalobacteraceae</taxon>
        <taxon>Telluria group</taxon>
        <taxon>Pseudoduganella</taxon>
    </lineage>
</organism>
<dbReference type="RefSeq" id="WP_093555874.1">
    <property type="nucleotide sequence ID" value="NZ_FPBO01000010.1"/>
</dbReference>
<keyword evidence="2" id="KW-1185">Reference proteome</keyword>
<reference evidence="2" key="1">
    <citation type="submission" date="2016-10" db="EMBL/GenBank/DDBJ databases">
        <authorList>
            <person name="Varghese N."/>
            <person name="Submissions S."/>
        </authorList>
    </citation>
    <scope>NUCLEOTIDE SEQUENCE [LARGE SCALE GENOMIC DNA]</scope>
    <source>
        <strain evidence="2">CGMCC 1.11014</strain>
    </source>
</reference>
<name>A0A1I7J3E6_9BURK</name>
<dbReference type="OrthoDB" id="6301006at2"/>
<evidence type="ECO:0000313" key="2">
    <source>
        <dbReference type="Proteomes" id="UP000199391"/>
    </source>
</evidence>
<proteinExistence type="predicted"/>
<dbReference type="Proteomes" id="UP000199391">
    <property type="component" value="Unassembled WGS sequence"/>
</dbReference>
<dbReference type="EMBL" id="FPBO01000010">
    <property type="protein sequence ID" value="SFU79670.1"/>
    <property type="molecule type" value="Genomic_DNA"/>
</dbReference>
<dbReference type="AlphaFoldDB" id="A0A1I7J3E6"/>
<sequence length="402" mass="42712">MALIANNQGRINGKFTIPANVPAGRKEVAIGGSQGNRGTAMFVGEGSVTEQVLRSFTTINFNRYDPLAQSFSLLQAEQVKAIDLFIVAKGVKPVRVQIRETAFGVPTQTVLSEAVLIASAISAGAWNRFEFPSPVSLSPNVEYAMVVLSEEATPALGIAELGKYDSAAARWVTSQPYQVGVLLSSSNASTWTPHQDRDMAFRIVGQRYSESSRKVDLGVINVGNVTEFRLQGLIEAPVAGATGDYELEFPDGRVVRLGNGQIVSLASPVTGVVKVRAAVSATAAHSAVLHPGTFVAAGNIASSAEYVTRAIDADALGADVRVVFDAIIPSGATVKAYHKGLDAGDNWVEMALAGTPKPLDDKLYEFSFASNDVMEARLRIKLVLTGSPAARPRVRNLRVTVL</sequence>